<evidence type="ECO:0000313" key="2">
    <source>
        <dbReference type="EMBL" id="KAH9317306.1"/>
    </source>
</evidence>
<name>A0AA38G5Z6_TAXCH</name>
<feature type="non-terminal residue" evidence="2">
    <location>
        <position position="1"/>
    </location>
</feature>
<evidence type="ECO:0000256" key="1">
    <source>
        <dbReference type="SAM" id="Phobius"/>
    </source>
</evidence>
<accession>A0AA38G5Z6</accession>
<gene>
    <name evidence="2" type="ORF">KI387_019075</name>
</gene>
<proteinExistence type="predicted"/>
<dbReference type="AlphaFoldDB" id="A0AA38G5Z6"/>
<keyword evidence="3" id="KW-1185">Reference proteome</keyword>
<dbReference type="Proteomes" id="UP000824469">
    <property type="component" value="Unassembled WGS sequence"/>
</dbReference>
<protein>
    <submittedName>
        <fullName evidence="2">Uncharacterized protein</fullName>
    </submittedName>
</protein>
<keyword evidence="1" id="KW-0812">Transmembrane</keyword>
<comment type="caution">
    <text evidence="2">The sequence shown here is derived from an EMBL/GenBank/DDBJ whole genome shotgun (WGS) entry which is preliminary data.</text>
</comment>
<organism evidence="2 3">
    <name type="scientific">Taxus chinensis</name>
    <name type="common">Chinese yew</name>
    <name type="synonym">Taxus wallichiana var. chinensis</name>
    <dbReference type="NCBI Taxonomy" id="29808"/>
    <lineage>
        <taxon>Eukaryota</taxon>
        <taxon>Viridiplantae</taxon>
        <taxon>Streptophyta</taxon>
        <taxon>Embryophyta</taxon>
        <taxon>Tracheophyta</taxon>
        <taxon>Spermatophyta</taxon>
        <taxon>Pinopsida</taxon>
        <taxon>Pinidae</taxon>
        <taxon>Conifers II</taxon>
        <taxon>Cupressales</taxon>
        <taxon>Taxaceae</taxon>
        <taxon>Taxus</taxon>
    </lineage>
</organism>
<keyword evidence="1" id="KW-0472">Membrane</keyword>
<reference evidence="2 3" key="1">
    <citation type="journal article" date="2021" name="Nat. Plants">
        <title>The Taxus genome provides insights into paclitaxel biosynthesis.</title>
        <authorList>
            <person name="Xiong X."/>
            <person name="Gou J."/>
            <person name="Liao Q."/>
            <person name="Li Y."/>
            <person name="Zhou Q."/>
            <person name="Bi G."/>
            <person name="Li C."/>
            <person name="Du R."/>
            <person name="Wang X."/>
            <person name="Sun T."/>
            <person name="Guo L."/>
            <person name="Liang H."/>
            <person name="Lu P."/>
            <person name="Wu Y."/>
            <person name="Zhang Z."/>
            <person name="Ro D.K."/>
            <person name="Shang Y."/>
            <person name="Huang S."/>
            <person name="Yan J."/>
        </authorList>
    </citation>
    <scope>NUCLEOTIDE SEQUENCE [LARGE SCALE GENOMIC DNA]</scope>
    <source>
        <strain evidence="2">Ta-2019</strain>
    </source>
</reference>
<feature type="transmembrane region" description="Helical" evidence="1">
    <location>
        <begin position="51"/>
        <end position="73"/>
    </location>
</feature>
<evidence type="ECO:0000313" key="3">
    <source>
        <dbReference type="Proteomes" id="UP000824469"/>
    </source>
</evidence>
<dbReference type="EMBL" id="JAHRHJ020000004">
    <property type="protein sequence ID" value="KAH9317306.1"/>
    <property type="molecule type" value="Genomic_DNA"/>
</dbReference>
<sequence>EVYDICPTSVYNQRYALLQVIMETDPEELQFLDAFGIVAEAFKILRSATKLLAAITVTLLLPLSWLVLVQSLISQPLVNKIAMNKLFLGIDTGNPAQEKTLHNLH</sequence>
<keyword evidence="1" id="KW-1133">Transmembrane helix</keyword>